<evidence type="ECO:0000313" key="7">
    <source>
        <dbReference type="EMBL" id="CAE0248807.1"/>
    </source>
</evidence>
<keyword evidence="5 6" id="KW-0472">Membrane</keyword>
<feature type="transmembrane region" description="Helical" evidence="6">
    <location>
        <begin position="132"/>
        <end position="152"/>
    </location>
</feature>
<evidence type="ECO:0000256" key="5">
    <source>
        <dbReference type="ARBA" id="ARBA00023136"/>
    </source>
</evidence>
<dbReference type="EMBL" id="HBIB01017009">
    <property type="protein sequence ID" value="CAE0248808.1"/>
    <property type="molecule type" value="Transcribed_RNA"/>
</dbReference>
<proteinExistence type="inferred from homology"/>
<dbReference type="InterPro" id="IPR042416">
    <property type="entry name" value="OSTC"/>
</dbReference>
<evidence type="ECO:0000313" key="8">
    <source>
        <dbReference type="EMBL" id="CAE0248808.1"/>
    </source>
</evidence>
<organism evidence="7">
    <name type="scientific">Palpitomonas bilix</name>
    <dbReference type="NCBI Taxonomy" id="652834"/>
    <lineage>
        <taxon>Eukaryota</taxon>
        <taxon>Eukaryota incertae sedis</taxon>
    </lineage>
</organism>
<comment type="subcellular location">
    <subcellularLocation>
        <location evidence="1">Membrane</location>
        <topology evidence="1">Multi-pass membrane protein</topology>
    </subcellularLocation>
</comment>
<name>A0A7S3G4B6_9EUKA</name>
<accession>A0A7S3G4B6</accession>
<dbReference type="InterPro" id="IPR021149">
    <property type="entry name" value="OligosaccharylTrfase_OST3/OST6"/>
</dbReference>
<comment type="similarity">
    <text evidence="2">Belongs to the OSTC family.</text>
</comment>
<evidence type="ECO:0000256" key="3">
    <source>
        <dbReference type="ARBA" id="ARBA00022692"/>
    </source>
</evidence>
<keyword evidence="4 6" id="KW-1133">Transmembrane helix</keyword>
<evidence type="ECO:0008006" key="9">
    <source>
        <dbReference type="Google" id="ProtNLM"/>
    </source>
</evidence>
<dbReference type="PANTHER" id="PTHR13160">
    <property type="entry name" value="OLIGOSACCHARYLTRANSFERASE COMPLEX SUBUNIT OSTC"/>
    <property type="match status" value="1"/>
</dbReference>
<evidence type="ECO:0000256" key="2">
    <source>
        <dbReference type="ARBA" id="ARBA00009376"/>
    </source>
</evidence>
<dbReference type="GO" id="GO:0008250">
    <property type="term" value="C:oligosaccharyltransferase complex"/>
    <property type="evidence" value="ECO:0007669"/>
    <property type="project" value="InterPro"/>
</dbReference>
<evidence type="ECO:0000256" key="1">
    <source>
        <dbReference type="ARBA" id="ARBA00004141"/>
    </source>
</evidence>
<dbReference type="Pfam" id="PF04756">
    <property type="entry name" value="OST3_OST6"/>
    <property type="match status" value="1"/>
</dbReference>
<evidence type="ECO:0000256" key="6">
    <source>
        <dbReference type="SAM" id="Phobius"/>
    </source>
</evidence>
<evidence type="ECO:0000256" key="4">
    <source>
        <dbReference type="ARBA" id="ARBA00022989"/>
    </source>
</evidence>
<dbReference type="AlphaFoldDB" id="A0A7S3G4B6"/>
<protein>
    <recommendedName>
        <fullName evidence="9">Oligosaccharyltransferase complex subunit</fullName>
    </recommendedName>
</protein>
<feature type="transmembrane region" description="Helical" evidence="6">
    <location>
        <begin position="90"/>
        <end position="111"/>
    </location>
</feature>
<gene>
    <name evidence="7" type="ORF">PBIL07802_LOCUS11004</name>
    <name evidence="8" type="ORF">PBIL07802_LOCUS11005</name>
</gene>
<dbReference type="EMBL" id="HBIB01017008">
    <property type="protein sequence ID" value="CAE0248807.1"/>
    <property type="molecule type" value="Transcribed_RNA"/>
</dbReference>
<reference evidence="7" key="1">
    <citation type="submission" date="2021-01" db="EMBL/GenBank/DDBJ databases">
        <authorList>
            <person name="Corre E."/>
            <person name="Pelletier E."/>
            <person name="Niang G."/>
            <person name="Scheremetjew M."/>
            <person name="Finn R."/>
            <person name="Kale V."/>
            <person name="Holt S."/>
            <person name="Cochrane G."/>
            <person name="Meng A."/>
            <person name="Brown T."/>
            <person name="Cohen L."/>
        </authorList>
    </citation>
    <scope>NUCLEOTIDE SEQUENCE</scope>
    <source>
        <strain evidence="7">NIES-2562</strain>
    </source>
</reference>
<dbReference type="PANTHER" id="PTHR13160:SF4">
    <property type="entry name" value="OLIGOSACCHARYLTRANSFERASE COMPLEX SUBUNIT OSTC"/>
    <property type="match status" value="1"/>
</dbReference>
<feature type="transmembrane region" description="Helical" evidence="6">
    <location>
        <begin position="38"/>
        <end position="59"/>
    </location>
</feature>
<keyword evidence="3 6" id="KW-0812">Transmembrane</keyword>
<sequence>MSAVVNAVLAVPFGILDFAEGLYERFEKIRDAEYSRMLLFAGLFFTYFLVASGIIYDIIVEPPSIGQDRDPNTGMTKPQAILPYRINGQYMIEGFAAGLFYCLGGIGFILANSAMSSSTAKKGSASDKYIKLFVGAVLGCIAYFMCNLFIRIKMPGYGITY</sequence>